<keyword evidence="1" id="KW-0472">Membrane</keyword>
<proteinExistence type="predicted"/>
<name>A0A1L9VX78_ASPGL</name>
<dbReference type="RefSeq" id="XP_022405178.1">
    <property type="nucleotide sequence ID" value="XM_022549547.1"/>
</dbReference>
<reference evidence="3" key="1">
    <citation type="journal article" date="2017" name="Genome Biol.">
        <title>Comparative genomics reveals high biological diversity and specific adaptations in the industrially and medically important fungal genus Aspergillus.</title>
        <authorList>
            <person name="de Vries R.P."/>
            <person name="Riley R."/>
            <person name="Wiebenga A."/>
            <person name="Aguilar-Osorio G."/>
            <person name="Amillis S."/>
            <person name="Uchima C.A."/>
            <person name="Anderluh G."/>
            <person name="Asadollahi M."/>
            <person name="Askin M."/>
            <person name="Barry K."/>
            <person name="Battaglia E."/>
            <person name="Bayram O."/>
            <person name="Benocci T."/>
            <person name="Braus-Stromeyer S.A."/>
            <person name="Caldana C."/>
            <person name="Canovas D."/>
            <person name="Cerqueira G.C."/>
            <person name="Chen F."/>
            <person name="Chen W."/>
            <person name="Choi C."/>
            <person name="Clum A."/>
            <person name="Dos Santos R.A."/>
            <person name="Damasio A.R."/>
            <person name="Diallinas G."/>
            <person name="Emri T."/>
            <person name="Fekete E."/>
            <person name="Flipphi M."/>
            <person name="Freyberg S."/>
            <person name="Gallo A."/>
            <person name="Gournas C."/>
            <person name="Habgood R."/>
            <person name="Hainaut M."/>
            <person name="Harispe M.L."/>
            <person name="Henrissat B."/>
            <person name="Hilden K.S."/>
            <person name="Hope R."/>
            <person name="Hossain A."/>
            <person name="Karabika E."/>
            <person name="Karaffa L."/>
            <person name="Karanyi Z."/>
            <person name="Krasevec N."/>
            <person name="Kuo A."/>
            <person name="Kusch H."/>
            <person name="LaButti K."/>
            <person name="Lagendijk E.L."/>
            <person name="Lapidus A."/>
            <person name="Levasseur A."/>
            <person name="Lindquist E."/>
            <person name="Lipzen A."/>
            <person name="Logrieco A.F."/>
            <person name="MacCabe A."/>
            <person name="Maekelae M.R."/>
            <person name="Malavazi I."/>
            <person name="Melin P."/>
            <person name="Meyer V."/>
            <person name="Mielnichuk N."/>
            <person name="Miskei M."/>
            <person name="Molnar A.P."/>
            <person name="Mule G."/>
            <person name="Ngan C.Y."/>
            <person name="Orejas M."/>
            <person name="Orosz E."/>
            <person name="Ouedraogo J.P."/>
            <person name="Overkamp K.M."/>
            <person name="Park H.-S."/>
            <person name="Perrone G."/>
            <person name="Piumi F."/>
            <person name="Punt P.J."/>
            <person name="Ram A.F."/>
            <person name="Ramon A."/>
            <person name="Rauscher S."/>
            <person name="Record E."/>
            <person name="Riano-Pachon D.M."/>
            <person name="Robert V."/>
            <person name="Roehrig J."/>
            <person name="Ruller R."/>
            <person name="Salamov A."/>
            <person name="Salih N.S."/>
            <person name="Samson R.A."/>
            <person name="Sandor E."/>
            <person name="Sanguinetti M."/>
            <person name="Schuetze T."/>
            <person name="Sepcic K."/>
            <person name="Shelest E."/>
            <person name="Sherlock G."/>
            <person name="Sophianopoulou V."/>
            <person name="Squina F.M."/>
            <person name="Sun H."/>
            <person name="Susca A."/>
            <person name="Todd R.B."/>
            <person name="Tsang A."/>
            <person name="Unkles S.E."/>
            <person name="van de Wiele N."/>
            <person name="van Rossen-Uffink D."/>
            <person name="Oliveira J.V."/>
            <person name="Vesth T.C."/>
            <person name="Visser J."/>
            <person name="Yu J.-H."/>
            <person name="Zhou M."/>
            <person name="Andersen M.R."/>
            <person name="Archer D.B."/>
            <person name="Baker S.E."/>
            <person name="Benoit I."/>
            <person name="Brakhage A.A."/>
            <person name="Braus G.H."/>
            <person name="Fischer R."/>
            <person name="Frisvad J.C."/>
            <person name="Goldman G.H."/>
            <person name="Houbraken J."/>
            <person name="Oakley B."/>
            <person name="Pocsi I."/>
            <person name="Scazzocchio C."/>
            <person name="Seiboth B."/>
            <person name="vanKuyk P.A."/>
            <person name="Wortman J."/>
            <person name="Dyer P.S."/>
            <person name="Grigoriev I.V."/>
        </authorList>
    </citation>
    <scope>NUCLEOTIDE SEQUENCE [LARGE SCALE GENOMIC DNA]</scope>
    <source>
        <strain evidence="3">CBS 516.65</strain>
    </source>
</reference>
<gene>
    <name evidence="2" type="ORF">ASPGLDRAFT_712791</name>
</gene>
<feature type="transmembrane region" description="Helical" evidence="1">
    <location>
        <begin position="49"/>
        <end position="70"/>
    </location>
</feature>
<dbReference type="EMBL" id="KV878889">
    <property type="protein sequence ID" value="OJJ88502.1"/>
    <property type="molecule type" value="Genomic_DNA"/>
</dbReference>
<evidence type="ECO:0000313" key="2">
    <source>
        <dbReference type="EMBL" id="OJJ88502.1"/>
    </source>
</evidence>
<keyword evidence="1" id="KW-1133">Transmembrane helix</keyword>
<protein>
    <submittedName>
        <fullName evidence="2">Uncharacterized protein</fullName>
    </submittedName>
</protein>
<dbReference type="AlphaFoldDB" id="A0A1L9VX78"/>
<sequence length="104" mass="11501">MILILCYSSGHVEKFLIYSLLCLSVSDPSSLDVMYALDDHYGRCDGGTRILFFSFSVVCLVMFGMGDGVWSPNCSCSMSFLLTRQHAINVTVSTLYMSVVASYI</sequence>
<feature type="transmembrane region" description="Helical" evidence="1">
    <location>
        <begin position="15"/>
        <end position="37"/>
    </location>
</feature>
<accession>A0A1L9VX78</accession>
<evidence type="ECO:0000256" key="1">
    <source>
        <dbReference type="SAM" id="Phobius"/>
    </source>
</evidence>
<keyword evidence="1" id="KW-0812">Transmembrane</keyword>
<keyword evidence="3" id="KW-1185">Reference proteome</keyword>
<dbReference type="GeneID" id="34465807"/>
<dbReference type="VEuPathDB" id="FungiDB:ASPGLDRAFT_712791"/>
<evidence type="ECO:0000313" key="3">
    <source>
        <dbReference type="Proteomes" id="UP000184300"/>
    </source>
</evidence>
<dbReference type="Proteomes" id="UP000184300">
    <property type="component" value="Unassembled WGS sequence"/>
</dbReference>
<organism evidence="2 3">
    <name type="scientific">Aspergillus glaucus CBS 516.65</name>
    <dbReference type="NCBI Taxonomy" id="1160497"/>
    <lineage>
        <taxon>Eukaryota</taxon>
        <taxon>Fungi</taxon>
        <taxon>Dikarya</taxon>
        <taxon>Ascomycota</taxon>
        <taxon>Pezizomycotina</taxon>
        <taxon>Eurotiomycetes</taxon>
        <taxon>Eurotiomycetidae</taxon>
        <taxon>Eurotiales</taxon>
        <taxon>Aspergillaceae</taxon>
        <taxon>Aspergillus</taxon>
        <taxon>Aspergillus subgen. Aspergillus</taxon>
    </lineage>
</organism>